<proteinExistence type="predicted"/>
<feature type="non-terminal residue" evidence="1">
    <location>
        <position position="40"/>
    </location>
</feature>
<gene>
    <name evidence="1" type="ORF">S03H2_33001</name>
</gene>
<comment type="caution">
    <text evidence="1">The sequence shown here is derived from an EMBL/GenBank/DDBJ whole genome shotgun (WGS) entry which is preliminary data.</text>
</comment>
<dbReference type="AlphaFoldDB" id="X1GQ88"/>
<dbReference type="EMBL" id="BARU01020075">
    <property type="protein sequence ID" value="GAH60036.1"/>
    <property type="molecule type" value="Genomic_DNA"/>
</dbReference>
<organism evidence="1">
    <name type="scientific">marine sediment metagenome</name>
    <dbReference type="NCBI Taxonomy" id="412755"/>
    <lineage>
        <taxon>unclassified sequences</taxon>
        <taxon>metagenomes</taxon>
        <taxon>ecological metagenomes</taxon>
    </lineage>
</organism>
<protein>
    <submittedName>
        <fullName evidence="1">Uncharacterized protein</fullName>
    </submittedName>
</protein>
<accession>X1GQ88</accession>
<name>X1GQ88_9ZZZZ</name>
<evidence type="ECO:0000313" key="1">
    <source>
        <dbReference type="EMBL" id="GAH60036.1"/>
    </source>
</evidence>
<sequence>MIFSTKESTFNKYEKYDFTLHNWLTYWYPQICNYLDLDSQ</sequence>
<reference evidence="1" key="1">
    <citation type="journal article" date="2014" name="Front. Microbiol.">
        <title>High frequency of phylogenetically diverse reductive dehalogenase-homologous genes in deep subseafloor sedimentary metagenomes.</title>
        <authorList>
            <person name="Kawai M."/>
            <person name="Futagami T."/>
            <person name="Toyoda A."/>
            <person name="Takaki Y."/>
            <person name="Nishi S."/>
            <person name="Hori S."/>
            <person name="Arai W."/>
            <person name="Tsubouchi T."/>
            <person name="Morono Y."/>
            <person name="Uchiyama I."/>
            <person name="Ito T."/>
            <person name="Fujiyama A."/>
            <person name="Inagaki F."/>
            <person name="Takami H."/>
        </authorList>
    </citation>
    <scope>NUCLEOTIDE SEQUENCE</scope>
    <source>
        <strain evidence="1">Expedition CK06-06</strain>
    </source>
</reference>